<keyword evidence="3" id="KW-1185">Reference proteome</keyword>
<dbReference type="Proteomes" id="UP000054279">
    <property type="component" value="Unassembled WGS sequence"/>
</dbReference>
<dbReference type="InterPro" id="IPR006076">
    <property type="entry name" value="FAD-dep_OxRdtase"/>
</dbReference>
<gene>
    <name evidence="2" type="ORF">M422DRAFT_32261</name>
</gene>
<dbReference type="PANTHER" id="PTHR13847">
    <property type="entry name" value="SARCOSINE DEHYDROGENASE-RELATED"/>
    <property type="match status" value="1"/>
</dbReference>
<dbReference type="SUPFAM" id="SSF51905">
    <property type="entry name" value="FAD/NAD(P)-binding domain"/>
    <property type="match status" value="1"/>
</dbReference>
<organism evidence="2 3">
    <name type="scientific">Sphaerobolus stellatus (strain SS14)</name>
    <dbReference type="NCBI Taxonomy" id="990650"/>
    <lineage>
        <taxon>Eukaryota</taxon>
        <taxon>Fungi</taxon>
        <taxon>Dikarya</taxon>
        <taxon>Basidiomycota</taxon>
        <taxon>Agaricomycotina</taxon>
        <taxon>Agaricomycetes</taxon>
        <taxon>Phallomycetidae</taxon>
        <taxon>Geastrales</taxon>
        <taxon>Sphaerobolaceae</taxon>
        <taxon>Sphaerobolus</taxon>
    </lineage>
</organism>
<reference evidence="2 3" key="1">
    <citation type="submission" date="2014-06" db="EMBL/GenBank/DDBJ databases">
        <title>Evolutionary Origins and Diversification of the Mycorrhizal Mutualists.</title>
        <authorList>
            <consortium name="DOE Joint Genome Institute"/>
            <consortium name="Mycorrhizal Genomics Consortium"/>
            <person name="Kohler A."/>
            <person name="Kuo A."/>
            <person name="Nagy L.G."/>
            <person name="Floudas D."/>
            <person name="Copeland A."/>
            <person name="Barry K.W."/>
            <person name="Cichocki N."/>
            <person name="Veneault-Fourrey C."/>
            <person name="LaButti K."/>
            <person name="Lindquist E.A."/>
            <person name="Lipzen A."/>
            <person name="Lundell T."/>
            <person name="Morin E."/>
            <person name="Murat C."/>
            <person name="Riley R."/>
            <person name="Ohm R."/>
            <person name="Sun H."/>
            <person name="Tunlid A."/>
            <person name="Henrissat B."/>
            <person name="Grigoriev I.V."/>
            <person name="Hibbett D.S."/>
            <person name="Martin F."/>
        </authorList>
    </citation>
    <scope>NUCLEOTIDE SEQUENCE [LARGE SCALE GENOMIC DNA]</scope>
    <source>
        <strain evidence="2 3">SS14</strain>
    </source>
</reference>
<dbReference type="HOGENOM" id="CLU_007884_14_0_1"/>
<protein>
    <recommendedName>
        <fullName evidence="1">FAD dependent oxidoreductase domain-containing protein</fullName>
    </recommendedName>
</protein>
<dbReference type="GO" id="GO:0005770">
    <property type="term" value="C:late endosome"/>
    <property type="evidence" value="ECO:0007669"/>
    <property type="project" value="TreeGrafter"/>
</dbReference>
<dbReference type="EMBL" id="KN837144">
    <property type="protein sequence ID" value="KIJ40406.1"/>
    <property type="molecule type" value="Genomic_DNA"/>
</dbReference>
<evidence type="ECO:0000313" key="3">
    <source>
        <dbReference type="Proteomes" id="UP000054279"/>
    </source>
</evidence>
<sequence length="405" mass="42960">MSASTTTQTLQERRIVIIGGGIIGCTSAYYLAHHPAFASSEIHVTLLEASTIAAGASGKAGGLVAKWAYPSELTSVSFEEHEKLAEKHNGRERWGWREVMCGEWEGRAGGEEADKEGGKGGTSIRANVRRKAKGSGLPDNLDWIDEGLTEAYEAIAGPGETAQVHPYEFTMEIIKLATQAAGHKLEVIEGAKVISIEKKVLQNGQGERVAGVTYTLRGSHAVHIPADVVLLAAGPWSPTLLPSLPIRTARSHSIVIEPATPVSPYVLFTSITNSNNIAVGQPEIYSRPFNRVYACGPGDDEPIPDLAADVKVSPAAITSLRSNVSSLSAALREGKVEVEQACYLPNGGPIVGNVDAVRGLIVATGHTVWGICNAPGTAKAVSELIMDGSLNKKWKLGKLAPKYFL</sequence>
<feature type="domain" description="FAD dependent oxidoreductase" evidence="1">
    <location>
        <begin position="14"/>
        <end position="384"/>
    </location>
</feature>
<dbReference type="GO" id="GO:0042147">
    <property type="term" value="P:retrograde transport, endosome to Golgi"/>
    <property type="evidence" value="ECO:0007669"/>
    <property type="project" value="TreeGrafter"/>
</dbReference>
<dbReference type="InterPro" id="IPR036188">
    <property type="entry name" value="FAD/NAD-bd_sf"/>
</dbReference>
<dbReference type="Pfam" id="PF01266">
    <property type="entry name" value="DAO"/>
    <property type="match status" value="1"/>
</dbReference>
<dbReference type="Gene3D" id="3.30.9.10">
    <property type="entry name" value="D-Amino Acid Oxidase, subunit A, domain 2"/>
    <property type="match status" value="1"/>
</dbReference>
<dbReference type="GO" id="GO:0005829">
    <property type="term" value="C:cytosol"/>
    <property type="evidence" value="ECO:0007669"/>
    <property type="project" value="GOC"/>
</dbReference>
<dbReference type="AlphaFoldDB" id="A0A0C9VR73"/>
<evidence type="ECO:0000313" key="2">
    <source>
        <dbReference type="EMBL" id="KIJ40406.1"/>
    </source>
</evidence>
<proteinExistence type="predicted"/>
<evidence type="ECO:0000259" key="1">
    <source>
        <dbReference type="Pfam" id="PF01266"/>
    </source>
</evidence>
<dbReference type="Gene3D" id="3.50.50.60">
    <property type="entry name" value="FAD/NAD(P)-binding domain"/>
    <property type="match status" value="1"/>
</dbReference>
<name>A0A0C9VR73_SPHS4</name>
<accession>A0A0C9VR73</accession>
<dbReference type="PANTHER" id="PTHR13847:SF150">
    <property type="entry name" value="OXIDOREDUCTASE TDA3-RELATED"/>
    <property type="match status" value="1"/>
</dbReference>
<dbReference type="OrthoDB" id="498204at2759"/>